<dbReference type="InterPro" id="IPR000477">
    <property type="entry name" value="RT_dom"/>
</dbReference>
<evidence type="ECO:0000313" key="4">
    <source>
        <dbReference type="WBParaSite" id="SVE_0849400.1"/>
    </source>
</evidence>
<dbReference type="STRING" id="75913.A0A0K0FHX9"/>
<organism evidence="3 4">
    <name type="scientific">Strongyloides venezuelensis</name>
    <name type="common">Threadworm</name>
    <dbReference type="NCBI Taxonomy" id="75913"/>
    <lineage>
        <taxon>Eukaryota</taxon>
        <taxon>Metazoa</taxon>
        <taxon>Ecdysozoa</taxon>
        <taxon>Nematoda</taxon>
        <taxon>Chromadorea</taxon>
        <taxon>Rhabditida</taxon>
        <taxon>Tylenchina</taxon>
        <taxon>Panagrolaimomorpha</taxon>
        <taxon>Strongyloidoidea</taxon>
        <taxon>Strongyloididae</taxon>
        <taxon>Strongyloides</taxon>
    </lineage>
</organism>
<protein>
    <submittedName>
        <fullName evidence="4">Reverse transcriptase domain-containing protein</fullName>
    </submittedName>
</protein>
<keyword evidence="1" id="KW-0732">Signal</keyword>
<dbReference type="CDD" id="cd01647">
    <property type="entry name" value="RT_LTR"/>
    <property type="match status" value="1"/>
</dbReference>
<evidence type="ECO:0000256" key="1">
    <source>
        <dbReference type="SAM" id="SignalP"/>
    </source>
</evidence>
<dbReference type="InterPro" id="IPR043128">
    <property type="entry name" value="Rev_trsase/Diguanyl_cyclase"/>
</dbReference>
<dbReference type="SUPFAM" id="SSF56672">
    <property type="entry name" value="DNA/RNA polymerases"/>
    <property type="match status" value="1"/>
</dbReference>
<dbReference type="Proteomes" id="UP000035680">
    <property type="component" value="Unassembled WGS sequence"/>
</dbReference>
<dbReference type="PANTHER" id="PTHR37984:SF5">
    <property type="entry name" value="PROTEIN NYNRIN-LIKE"/>
    <property type="match status" value="1"/>
</dbReference>
<evidence type="ECO:0000259" key="2">
    <source>
        <dbReference type="PROSITE" id="PS50878"/>
    </source>
</evidence>
<dbReference type="Pfam" id="PF00078">
    <property type="entry name" value="RVT_1"/>
    <property type="match status" value="1"/>
</dbReference>
<dbReference type="WBParaSite" id="SVE_0849400.1">
    <property type="protein sequence ID" value="SVE_0849400.1"/>
    <property type="gene ID" value="SVE_0849400"/>
</dbReference>
<keyword evidence="3" id="KW-1185">Reference proteome</keyword>
<proteinExistence type="predicted"/>
<dbReference type="Gene3D" id="3.30.70.270">
    <property type="match status" value="2"/>
</dbReference>
<dbReference type="PROSITE" id="PS50878">
    <property type="entry name" value="RT_POL"/>
    <property type="match status" value="1"/>
</dbReference>
<feature type="domain" description="Reverse transcriptase" evidence="2">
    <location>
        <begin position="96"/>
        <end position="274"/>
    </location>
</feature>
<reference evidence="3" key="1">
    <citation type="submission" date="2014-07" db="EMBL/GenBank/DDBJ databases">
        <authorList>
            <person name="Martin A.A"/>
            <person name="De Silva N."/>
        </authorList>
    </citation>
    <scope>NUCLEOTIDE SEQUENCE</scope>
</reference>
<feature type="chain" id="PRO_5005329677" evidence="1">
    <location>
        <begin position="19"/>
        <end position="521"/>
    </location>
</feature>
<dbReference type="Gene3D" id="3.10.10.10">
    <property type="entry name" value="HIV Type 1 Reverse Transcriptase, subunit A, domain 1"/>
    <property type="match status" value="1"/>
</dbReference>
<dbReference type="InterPro" id="IPR043502">
    <property type="entry name" value="DNA/RNA_pol_sf"/>
</dbReference>
<accession>A0A0K0FHX9</accession>
<name>A0A0K0FHX9_STRVS</name>
<dbReference type="PANTHER" id="PTHR37984">
    <property type="entry name" value="PROTEIN CBG26694"/>
    <property type="match status" value="1"/>
</dbReference>
<sequence>MLLPMLTWLLDLQVKCMSKLSLIDKSNVCFVDTGANSSLIDYDTYLRLTAWNIEMTPCDLMIYWGDICKVNRNRILGVVNVGMRFNEKGKLLPFEFNVVENSEVMKSLKCNIVIVGDNFSKYKPVVDLRSVNQLIQPDSYPIKTLSEIFRQLDSKMLISKLDLNLGFHQIPMNDADCRYFGIMKENKVYEYTVIPQGMRNATQSFQRFIDLILGDEENIICYVDDTLVFTKNDPEIHYDALSRIINKLLSYDLSLNLTKSVFCAEKLEYLGHVVTQEGKKMRGVAIQGVVNKNYSVDKKAMRQFYDVISWYKEFIRDFSIVTAPLTDQLAKNAKVVETPESSKAFADLKSLMLSAPILQFPNYKGEVKFFLECDASCSGFELQSIILALKRFYCYTSDYLTIVYTDYKPLLNIIKDTNHPVLQRWIFYIQDRNIQIRYKPGRLNTTADYLSRCEENDACLTMCAITKREDLMFMVKSFLKDGKKEEVNPYVKHLANNSIMEPDETLYWMINLINRLAFKVP</sequence>
<dbReference type="AlphaFoldDB" id="A0A0K0FHX9"/>
<evidence type="ECO:0000313" key="3">
    <source>
        <dbReference type="Proteomes" id="UP000035680"/>
    </source>
</evidence>
<dbReference type="InterPro" id="IPR050951">
    <property type="entry name" value="Retrovirus_Pol_polyprotein"/>
</dbReference>
<reference evidence="4" key="2">
    <citation type="submission" date="2015-08" db="UniProtKB">
        <authorList>
            <consortium name="WormBaseParasite"/>
        </authorList>
    </citation>
    <scope>IDENTIFICATION</scope>
</reference>
<feature type="signal peptide" evidence="1">
    <location>
        <begin position="1"/>
        <end position="18"/>
    </location>
</feature>